<evidence type="ECO:0000313" key="3">
    <source>
        <dbReference type="Proteomes" id="UP000184609"/>
    </source>
</evidence>
<gene>
    <name evidence="2" type="ORF">SAMN04488108_2050</name>
</gene>
<dbReference type="STRING" id="1073327.SAMN04488108_2050"/>
<dbReference type="EMBL" id="FRXN01000002">
    <property type="protein sequence ID" value="SHO62278.1"/>
    <property type="molecule type" value="Genomic_DNA"/>
</dbReference>
<dbReference type="AlphaFoldDB" id="A0A1M7ZBJ3"/>
<feature type="region of interest" description="Disordered" evidence="1">
    <location>
        <begin position="59"/>
        <end position="79"/>
    </location>
</feature>
<proteinExistence type="predicted"/>
<evidence type="ECO:0000313" key="2">
    <source>
        <dbReference type="EMBL" id="SHO62278.1"/>
    </source>
</evidence>
<organism evidence="2 3">
    <name type="scientific">Algoriphagus zhangzhouensis</name>
    <dbReference type="NCBI Taxonomy" id="1073327"/>
    <lineage>
        <taxon>Bacteria</taxon>
        <taxon>Pseudomonadati</taxon>
        <taxon>Bacteroidota</taxon>
        <taxon>Cytophagia</taxon>
        <taxon>Cytophagales</taxon>
        <taxon>Cyclobacteriaceae</taxon>
        <taxon>Algoriphagus</taxon>
    </lineage>
</organism>
<evidence type="ECO:0000256" key="1">
    <source>
        <dbReference type="SAM" id="MobiDB-lite"/>
    </source>
</evidence>
<sequence>MTYNAVNNPFTDILENEQLPEIIRKKVIDDIDLINLSLDMADLFMVKAPEAIFTIMDFPLENPDSDSHPTDDPNPQDDE</sequence>
<dbReference type="RefSeq" id="WP_243839712.1">
    <property type="nucleotide sequence ID" value="NZ_FRXN01000002.1"/>
</dbReference>
<protein>
    <submittedName>
        <fullName evidence="2">Uncharacterized protein</fullName>
    </submittedName>
</protein>
<name>A0A1M7ZBJ3_9BACT</name>
<keyword evidence="3" id="KW-1185">Reference proteome</keyword>
<accession>A0A1M7ZBJ3</accession>
<dbReference type="Proteomes" id="UP000184609">
    <property type="component" value="Unassembled WGS sequence"/>
</dbReference>
<reference evidence="3" key="1">
    <citation type="submission" date="2016-12" db="EMBL/GenBank/DDBJ databases">
        <authorList>
            <person name="Varghese N."/>
            <person name="Submissions S."/>
        </authorList>
    </citation>
    <scope>NUCLEOTIDE SEQUENCE [LARGE SCALE GENOMIC DNA]</scope>
    <source>
        <strain evidence="3">DSM 25035</strain>
    </source>
</reference>